<dbReference type="AlphaFoldDB" id="A0A840CFJ9"/>
<dbReference type="SMART" id="SM00448">
    <property type="entry name" value="REC"/>
    <property type="match status" value="1"/>
</dbReference>
<reference evidence="8" key="1">
    <citation type="submission" date="2020-08" db="EMBL/GenBank/DDBJ databases">
        <title>Genomic Encyclopedia of Type Strains, Phase IV (KMG-IV): sequencing the most valuable type-strain genomes for metagenomic binning, comparative biology and taxonomic classification.</title>
        <authorList>
            <person name="Goeker M."/>
        </authorList>
    </citation>
    <scope>NUCLEOTIDE SEQUENCE [LARGE SCALE GENOMIC DNA]</scope>
    <source>
        <strain evidence="8">DSM 105040</strain>
    </source>
</reference>
<dbReference type="GO" id="GO:0006355">
    <property type="term" value="P:regulation of DNA-templated transcription"/>
    <property type="evidence" value="ECO:0007669"/>
    <property type="project" value="TreeGrafter"/>
</dbReference>
<dbReference type="GO" id="GO:0000156">
    <property type="term" value="F:phosphorelay response regulator activity"/>
    <property type="evidence" value="ECO:0007669"/>
    <property type="project" value="TreeGrafter"/>
</dbReference>
<keyword evidence="1 6" id="KW-0597">Phosphoprotein</keyword>
<dbReference type="PROSITE" id="PS50110">
    <property type="entry name" value="RESPONSE_REGULATORY"/>
    <property type="match status" value="1"/>
</dbReference>
<keyword evidence="5" id="KW-0804">Transcription</keyword>
<keyword evidence="3" id="KW-0805">Transcription regulation</keyword>
<feature type="domain" description="Response regulatory" evidence="7">
    <location>
        <begin position="2"/>
        <end position="121"/>
    </location>
</feature>
<evidence type="ECO:0000256" key="1">
    <source>
        <dbReference type="ARBA" id="ARBA00022553"/>
    </source>
</evidence>
<feature type="modified residue" description="4-aspartylphosphate" evidence="6">
    <location>
        <position position="54"/>
    </location>
</feature>
<protein>
    <submittedName>
        <fullName evidence="8">DNA-binding response OmpR family regulator</fullName>
    </submittedName>
</protein>
<dbReference type="SUPFAM" id="SSF52172">
    <property type="entry name" value="CheY-like"/>
    <property type="match status" value="1"/>
</dbReference>
<dbReference type="PANTHER" id="PTHR48111:SF1">
    <property type="entry name" value="TWO-COMPONENT RESPONSE REGULATOR ORR33"/>
    <property type="match status" value="1"/>
</dbReference>
<evidence type="ECO:0000313" key="9">
    <source>
        <dbReference type="Proteomes" id="UP000585681"/>
    </source>
</evidence>
<dbReference type="GO" id="GO:0005829">
    <property type="term" value="C:cytosol"/>
    <property type="evidence" value="ECO:0007669"/>
    <property type="project" value="TreeGrafter"/>
</dbReference>
<name>A0A840CFJ9_9RHOB</name>
<evidence type="ECO:0000256" key="3">
    <source>
        <dbReference type="ARBA" id="ARBA00023015"/>
    </source>
</evidence>
<sequence>MKLLVVDDDDFILELLPMVLALFGYEDVSASATPLDALALVRHEQPGFDCLLLDIQMPGMDGIELCRQIRALRGYADTPIIMLTAMSDKDSIDQAFAAGATDYITKPFDVTEIGARVRVAAKLKEAQDALQVVHQNHEKAVQNSRLPDKAQVTRKEISELFAGELGYRGKSSTG</sequence>
<dbReference type="EMBL" id="JACIEQ010000001">
    <property type="protein sequence ID" value="MBB4021546.1"/>
    <property type="molecule type" value="Genomic_DNA"/>
</dbReference>
<evidence type="ECO:0000256" key="6">
    <source>
        <dbReference type="PROSITE-ProRule" id="PRU00169"/>
    </source>
</evidence>
<proteinExistence type="predicted"/>
<keyword evidence="2" id="KW-0902">Two-component regulatory system</keyword>
<comment type="caution">
    <text evidence="8">The sequence shown here is derived from an EMBL/GenBank/DDBJ whole genome shotgun (WGS) entry which is preliminary data.</text>
</comment>
<dbReference type="InterPro" id="IPR011006">
    <property type="entry name" value="CheY-like_superfamily"/>
</dbReference>
<dbReference type="GO" id="GO:0000976">
    <property type="term" value="F:transcription cis-regulatory region binding"/>
    <property type="evidence" value="ECO:0007669"/>
    <property type="project" value="TreeGrafter"/>
</dbReference>
<evidence type="ECO:0000256" key="5">
    <source>
        <dbReference type="ARBA" id="ARBA00023163"/>
    </source>
</evidence>
<accession>A0A840CFJ9</accession>
<organism evidence="8 9">
    <name type="scientific">Actibacterium naphthalenivorans</name>
    <dbReference type="NCBI Taxonomy" id="1614693"/>
    <lineage>
        <taxon>Bacteria</taxon>
        <taxon>Pseudomonadati</taxon>
        <taxon>Pseudomonadota</taxon>
        <taxon>Alphaproteobacteria</taxon>
        <taxon>Rhodobacterales</taxon>
        <taxon>Roseobacteraceae</taxon>
        <taxon>Actibacterium</taxon>
    </lineage>
</organism>
<dbReference type="RefSeq" id="WP_052071159.1">
    <property type="nucleotide sequence ID" value="NZ_JACIEQ010000001.1"/>
</dbReference>
<dbReference type="PANTHER" id="PTHR48111">
    <property type="entry name" value="REGULATOR OF RPOS"/>
    <property type="match status" value="1"/>
</dbReference>
<dbReference type="InterPro" id="IPR001789">
    <property type="entry name" value="Sig_transdc_resp-reg_receiver"/>
</dbReference>
<keyword evidence="4 8" id="KW-0238">DNA-binding</keyword>
<dbReference type="GO" id="GO:0032993">
    <property type="term" value="C:protein-DNA complex"/>
    <property type="evidence" value="ECO:0007669"/>
    <property type="project" value="TreeGrafter"/>
</dbReference>
<keyword evidence="9" id="KW-1185">Reference proteome</keyword>
<dbReference type="Pfam" id="PF00072">
    <property type="entry name" value="Response_reg"/>
    <property type="match status" value="1"/>
</dbReference>
<dbReference type="Proteomes" id="UP000585681">
    <property type="component" value="Unassembled WGS sequence"/>
</dbReference>
<gene>
    <name evidence="8" type="ORF">GGR17_001337</name>
</gene>
<dbReference type="InterPro" id="IPR039420">
    <property type="entry name" value="WalR-like"/>
</dbReference>
<evidence type="ECO:0000256" key="2">
    <source>
        <dbReference type="ARBA" id="ARBA00023012"/>
    </source>
</evidence>
<evidence type="ECO:0000256" key="4">
    <source>
        <dbReference type="ARBA" id="ARBA00023125"/>
    </source>
</evidence>
<evidence type="ECO:0000313" key="8">
    <source>
        <dbReference type="EMBL" id="MBB4021546.1"/>
    </source>
</evidence>
<dbReference type="Gene3D" id="3.40.50.2300">
    <property type="match status" value="1"/>
</dbReference>
<evidence type="ECO:0000259" key="7">
    <source>
        <dbReference type="PROSITE" id="PS50110"/>
    </source>
</evidence>